<reference evidence="1" key="1">
    <citation type="submission" date="2023-03" db="UniProtKB">
        <authorList>
            <consortium name="EnsemblPlants"/>
        </authorList>
    </citation>
    <scope>IDENTIFICATION</scope>
</reference>
<dbReference type="EnsemblPlants" id="MELO3C025301.2.1">
    <property type="protein sequence ID" value="MELO3C025301.2.1"/>
    <property type="gene ID" value="MELO3C025301.2"/>
</dbReference>
<evidence type="ECO:0000313" key="1">
    <source>
        <dbReference type="EnsemblPlants" id="MELO3C025301.2.1"/>
    </source>
</evidence>
<organism evidence="1">
    <name type="scientific">Cucumis melo</name>
    <name type="common">Muskmelon</name>
    <dbReference type="NCBI Taxonomy" id="3656"/>
    <lineage>
        <taxon>Eukaryota</taxon>
        <taxon>Viridiplantae</taxon>
        <taxon>Streptophyta</taxon>
        <taxon>Embryophyta</taxon>
        <taxon>Tracheophyta</taxon>
        <taxon>Spermatophyta</taxon>
        <taxon>Magnoliopsida</taxon>
        <taxon>eudicotyledons</taxon>
        <taxon>Gunneridae</taxon>
        <taxon>Pentapetalae</taxon>
        <taxon>rosids</taxon>
        <taxon>fabids</taxon>
        <taxon>Cucurbitales</taxon>
        <taxon>Cucurbitaceae</taxon>
        <taxon>Benincaseae</taxon>
        <taxon>Cucumis</taxon>
    </lineage>
</organism>
<accession>A0A9I9DXV0</accession>
<dbReference type="Gramene" id="MELO3C025301.2.1">
    <property type="protein sequence ID" value="MELO3C025301.2.1"/>
    <property type="gene ID" value="MELO3C025301.2"/>
</dbReference>
<protein>
    <submittedName>
        <fullName evidence="1">Uncharacterized protein</fullName>
    </submittedName>
</protein>
<name>A0A9I9DXV0_CUCME</name>
<dbReference type="AlphaFoldDB" id="A0A9I9DXV0"/>
<proteinExistence type="predicted"/>
<sequence>MANVYENVGKLQIQVWFSAQIKLKSSHSEVFGRPQDEKKVSYADKFKQNKISPVLDMEKQSNHQPWVIKNPKVFQTDFNNHWVVTHLFEFNSWVEIKESPQTAFHMEVTINLLFANNALIDMDQRSLDEVVEQPGKWQNIGAFHLK</sequence>